<dbReference type="EMBL" id="AP008231">
    <property type="protein sequence ID" value="BAD80635.1"/>
    <property type="molecule type" value="Genomic_DNA"/>
</dbReference>
<gene>
    <name evidence="1" type="ordered locus">syc2445_c</name>
</gene>
<dbReference type="AlphaFoldDB" id="A0A0H3K5S6"/>
<dbReference type="CDD" id="cd10912">
    <property type="entry name" value="PIN_YacP-like"/>
    <property type="match status" value="1"/>
</dbReference>
<dbReference type="Pfam" id="PF05991">
    <property type="entry name" value="NYN_YacP"/>
    <property type="match status" value="1"/>
</dbReference>
<dbReference type="KEGG" id="syc:syc2445_c"/>
<dbReference type="Proteomes" id="UP000001175">
    <property type="component" value="Chromosome"/>
</dbReference>
<name>A0A0H3K5S6_SYNP6</name>
<dbReference type="eggNOG" id="COG3688">
    <property type="taxonomic scope" value="Bacteria"/>
</dbReference>
<evidence type="ECO:0000313" key="1">
    <source>
        <dbReference type="EMBL" id="BAD80635.1"/>
    </source>
</evidence>
<accession>A0A0H3K5S6</accession>
<evidence type="ECO:0000313" key="2">
    <source>
        <dbReference type="Proteomes" id="UP000001175"/>
    </source>
</evidence>
<reference evidence="1 2" key="1">
    <citation type="journal article" date="2007" name="Photosyn. Res.">
        <title>Complete nucleotide sequence of the freshwater unicellular cyanobacterium Synechococcus elongatus PCC 6301 chromosome: gene content and organization.</title>
        <authorList>
            <person name="Sugita C."/>
            <person name="Ogata K."/>
            <person name="Shikata M."/>
            <person name="Jikuya H."/>
            <person name="Takano J."/>
            <person name="Furumichi M."/>
            <person name="Kanehisa M."/>
            <person name="Omata T."/>
            <person name="Sugiura M."/>
            <person name="Sugita M."/>
        </authorList>
    </citation>
    <scope>NUCLEOTIDE SEQUENCE [LARGE SCALE GENOMIC DNA]</scope>
    <source>
        <strain evidence="2">ATCC 27144 / PCC 6301 / SAUG 1402/1</strain>
    </source>
</reference>
<dbReference type="PANTHER" id="PTHR34547">
    <property type="entry name" value="YACP-LIKE NYN DOMAIN PROTEIN"/>
    <property type="match status" value="1"/>
</dbReference>
<protein>
    <recommendedName>
        <fullName evidence="3">RNA-binding protein containing a PIN domain</fullName>
    </recommendedName>
</protein>
<dbReference type="InterPro" id="IPR010298">
    <property type="entry name" value="YacP-like"/>
</dbReference>
<organism evidence="1 2">
    <name type="scientific">Synechococcus sp. (strain ATCC 27144 / PCC 6301 / SAUG 1402/1)</name>
    <name type="common">Anacystis nidulans</name>
    <dbReference type="NCBI Taxonomy" id="269084"/>
    <lineage>
        <taxon>Bacteria</taxon>
        <taxon>Bacillati</taxon>
        <taxon>Cyanobacteriota</taxon>
        <taxon>Cyanophyceae</taxon>
        <taxon>Synechococcales</taxon>
        <taxon>Synechococcaceae</taxon>
        <taxon>Synechococcus</taxon>
    </lineage>
</organism>
<proteinExistence type="predicted"/>
<evidence type="ECO:0008006" key="3">
    <source>
        <dbReference type="Google" id="ProtNLM"/>
    </source>
</evidence>
<dbReference type="PANTHER" id="PTHR34547:SF1">
    <property type="entry name" value="YACP-LIKE NYN DOMAIN PROTEIN"/>
    <property type="match status" value="1"/>
</dbReference>
<sequence>MPLLQIMSALLLVDGYNVIGAWQHLQQLRDRHGLEAARTELVELLSNYSAYQGYLTNVVFDAQYRATPGQQEQVTEQLVVSYTDSEQTADTYIEMTCASHRDALRTARQRVIVATSDRAQQLTVIGFGAEWMSTHRLALDVEASIQKVRQWQAQQRRKHQPKTLGSRLDDRVRRQLEHWRRQS</sequence>